<reference evidence="11 12" key="1">
    <citation type="submission" date="2024-02" db="EMBL/GenBank/DDBJ databases">
        <title>A chromosome-level genome assembly of Drosophila madeirensis, a fruit fly species endemic to Madeira island.</title>
        <authorList>
            <person name="Tomihara K."/>
            <person name="Llopart A."/>
            <person name="Yamamoto D."/>
        </authorList>
    </citation>
    <scope>NUCLEOTIDE SEQUENCE [LARGE SCALE GENOMIC DNA]</scope>
    <source>
        <strain evidence="11 12">RF1</strain>
    </source>
</reference>
<keyword evidence="12" id="KW-1185">Reference proteome</keyword>
<feature type="chain" id="PRO_5043471065" evidence="9">
    <location>
        <begin position="24"/>
        <end position="418"/>
    </location>
</feature>
<dbReference type="InterPro" id="IPR021109">
    <property type="entry name" value="Peptidase_aspartic_dom_sf"/>
</dbReference>
<evidence type="ECO:0000313" key="12">
    <source>
        <dbReference type="Proteomes" id="UP001500889"/>
    </source>
</evidence>
<evidence type="ECO:0000256" key="9">
    <source>
        <dbReference type="SAM" id="SignalP"/>
    </source>
</evidence>
<evidence type="ECO:0000259" key="10">
    <source>
        <dbReference type="PROSITE" id="PS51767"/>
    </source>
</evidence>
<dbReference type="Pfam" id="PF00026">
    <property type="entry name" value="Asp"/>
    <property type="match status" value="1"/>
</dbReference>
<keyword evidence="9" id="KW-0732">Signal</keyword>
<dbReference type="FunFam" id="2.40.70.10:FF:000002">
    <property type="entry name" value="Vacuolar aspartic proteinase"/>
    <property type="match status" value="1"/>
</dbReference>
<dbReference type="GO" id="GO:0006508">
    <property type="term" value="P:proteolysis"/>
    <property type="evidence" value="ECO:0007669"/>
    <property type="project" value="UniProtKB-KW"/>
</dbReference>
<protein>
    <submittedName>
        <fullName evidence="11">Procardosin-B-like</fullName>
    </submittedName>
</protein>
<dbReference type="SUPFAM" id="SSF50630">
    <property type="entry name" value="Acid proteases"/>
    <property type="match status" value="1"/>
</dbReference>
<keyword evidence="6" id="KW-0325">Glycoprotein</keyword>
<dbReference type="GO" id="GO:0004190">
    <property type="term" value="F:aspartic-type endopeptidase activity"/>
    <property type="evidence" value="ECO:0007669"/>
    <property type="project" value="UniProtKB-KW"/>
</dbReference>
<dbReference type="PROSITE" id="PS51767">
    <property type="entry name" value="PEPTIDASE_A1"/>
    <property type="match status" value="1"/>
</dbReference>
<dbReference type="InterPro" id="IPR001461">
    <property type="entry name" value="Aspartic_peptidase_A1"/>
</dbReference>
<name>A0AAU9FIG0_DROMD</name>
<evidence type="ECO:0000256" key="2">
    <source>
        <dbReference type="ARBA" id="ARBA00022670"/>
    </source>
</evidence>
<dbReference type="InterPro" id="IPR033121">
    <property type="entry name" value="PEPTIDASE_A1"/>
</dbReference>
<feature type="domain" description="Peptidase A1" evidence="10">
    <location>
        <begin position="99"/>
        <end position="415"/>
    </location>
</feature>
<evidence type="ECO:0000256" key="6">
    <source>
        <dbReference type="ARBA" id="ARBA00023180"/>
    </source>
</evidence>
<keyword evidence="5 8" id="KW-1015">Disulfide bond</keyword>
<dbReference type="PANTHER" id="PTHR47966:SF51">
    <property type="entry name" value="BETA-SITE APP-CLEAVING ENZYME, ISOFORM A-RELATED"/>
    <property type="match status" value="1"/>
</dbReference>
<evidence type="ECO:0000256" key="1">
    <source>
        <dbReference type="ARBA" id="ARBA00007447"/>
    </source>
</evidence>
<proteinExistence type="inferred from homology"/>
<keyword evidence="3" id="KW-0064">Aspartyl protease</keyword>
<dbReference type="PANTHER" id="PTHR47966">
    <property type="entry name" value="BETA-SITE APP-CLEAVING ENZYME, ISOFORM A-RELATED"/>
    <property type="match status" value="1"/>
</dbReference>
<keyword evidence="2" id="KW-0645">Protease</keyword>
<accession>A0AAU9FIG0</accession>
<feature type="signal peptide" evidence="9">
    <location>
        <begin position="1"/>
        <end position="23"/>
    </location>
</feature>
<evidence type="ECO:0000256" key="5">
    <source>
        <dbReference type="ARBA" id="ARBA00023157"/>
    </source>
</evidence>
<feature type="disulfide bond" evidence="8">
    <location>
        <begin position="128"/>
        <end position="133"/>
    </location>
</feature>
<sequence length="418" mass="45505">MQFGLLGLTFVLLLALLLVSAEAKRSRRKRIHRVELQRDTDQRKILRNLGQQSRVIGHKLGLVTTTAVETSAKATSSSSSSSSSAVPTETLTNFFNTEYYAKVSIGGQSFGVLFDTASANLWVPSVKCTQDVCLQHRRYNSSRSKTYVANGSAFEIQYATREEAVVVQGFLSTDKLSIAGLTIQNQTFAEITSLPESVFNRSNFDGIFGLGFRSISIGDVNPPLFNLYEQGLIDEPLFSLILNRNASDPSNGGKLLLGGSDPTLYSGCLTYVPLSKVGYWQITIASISLDAQSDLCANCEAIIDAGTSLIVVPSATLATINQRFGITEADKQDGVYTISCDKVSSLPNLTFNIGRRDFSLPASSYILNYSGTCVSGFMSLPDGGNDLNNLWVLGDVFLGPFYIEFDMEYKRIAIAPKL</sequence>
<dbReference type="FunFam" id="2.40.70.10:FF:000008">
    <property type="entry name" value="Cathepsin D"/>
    <property type="match status" value="1"/>
</dbReference>
<gene>
    <name evidence="11" type="ORF">DMAD_12789</name>
</gene>
<dbReference type="EMBL" id="AP029264">
    <property type="protein sequence ID" value="BFF95376.1"/>
    <property type="molecule type" value="Genomic_DNA"/>
</dbReference>
<comment type="similarity">
    <text evidence="1">Belongs to the peptidase A1 family.</text>
</comment>
<evidence type="ECO:0000256" key="8">
    <source>
        <dbReference type="PIRSR" id="PIRSR601461-2"/>
    </source>
</evidence>
<evidence type="ECO:0000256" key="3">
    <source>
        <dbReference type="ARBA" id="ARBA00022750"/>
    </source>
</evidence>
<feature type="active site" evidence="7">
    <location>
        <position position="304"/>
    </location>
</feature>
<feature type="disulfide bond" evidence="8">
    <location>
        <begin position="340"/>
        <end position="373"/>
    </location>
</feature>
<evidence type="ECO:0000313" key="11">
    <source>
        <dbReference type="EMBL" id="BFF95376.1"/>
    </source>
</evidence>
<evidence type="ECO:0000256" key="7">
    <source>
        <dbReference type="PIRSR" id="PIRSR601461-1"/>
    </source>
</evidence>
<feature type="active site" evidence="7">
    <location>
        <position position="115"/>
    </location>
</feature>
<keyword evidence="4" id="KW-0378">Hydrolase</keyword>
<dbReference type="GO" id="GO:0005764">
    <property type="term" value="C:lysosome"/>
    <property type="evidence" value="ECO:0007669"/>
    <property type="project" value="TreeGrafter"/>
</dbReference>
<dbReference type="Gene3D" id="2.40.70.10">
    <property type="entry name" value="Acid Proteases"/>
    <property type="match status" value="2"/>
</dbReference>
<evidence type="ECO:0000256" key="4">
    <source>
        <dbReference type="ARBA" id="ARBA00022801"/>
    </source>
</evidence>
<dbReference type="AlphaFoldDB" id="A0AAU9FIG0"/>
<organism evidence="11 12">
    <name type="scientific">Drosophila madeirensis</name>
    <name type="common">Fruit fly</name>
    <dbReference type="NCBI Taxonomy" id="30013"/>
    <lineage>
        <taxon>Eukaryota</taxon>
        <taxon>Metazoa</taxon>
        <taxon>Ecdysozoa</taxon>
        <taxon>Arthropoda</taxon>
        <taxon>Hexapoda</taxon>
        <taxon>Insecta</taxon>
        <taxon>Pterygota</taxon>
        <taxon>Neoptera</taxon>
        <taxon>Endopterygota</taxon>
        <taxon>Diptera</taxon>
        <taxon>Brachycera</taxon>
        <taxon>Muscomorpha</taxon>
        <taxon>Ephydroidea</taxon>
        <taxon>Drosophilidae</taxon>
        <taxon>Drosophila</taxon>
        <taxon>Sophophora</taxon>
    </lineage>
</organism>
<dbReference type="PRINTS" id="PR00792">
    <property type="entry name" value="PEPSIN"/>
</dbReference>
<dbReference type="Proteomes" id="UP001500889">
    <property type="component" value="Chromosome U"/>
</dbReference>